<sequence length="740" mass="79519">MATQPTNLPVPSESPRDLKFNAGKIDEFVTSIGWTYTDRFGVKHYTIEGMNYLSQQAMAAYGYVILTGKTFNTGATLKNPNEVLLNTADGEYYKWTGSFASGGKVVPANSTPESSGGIGPGAWIGVGDASIRAYFLTSSGASSVGYKYKNAANASNRKVAEVLDERVSLWDFHCDSSGNVIQPGPTVDSRQFIQNAIDALYDSGGGTLVIPAGTTFYLASYGVSDKIANYGGIIHWRSRVNIHFEAGATLKLTDYFNEKGYCVICGFDGNDPLTAGDLRDANITGNGVIDCGANIQPIGSALCYAFATGKSYNVNVRDIHITGGDLTWAGTVGWNGFGSNCDVCRVTVTEIKKTDTDRNVDQTLFYIGCPYSGVRHCFMSPAQSGLAQRITCAVELHQSFTYCEYNYIEGCVRGLFVVMHSSEIAGHGPLMSNVRVIGNTAVITGQFCTIGAEKIYADTSITDVVIANNQCTIVDFNPISGVAPITQIIRTFVASDVWTTAPQDSETSRILITDNTFFCPNNLTGSMFFFFRISTRGWVFSGNHMDCCQAVSGDGAGTTTVELRDILWDNTNTFGTHWLAKRAGAPNLFEFYVAAMIRCKFDVKLSYEDATIANVIYVQPACSVSYSALRVAPDFVKLPTNGLGIGNAAKTIGTNHISYPASVSMSCYNTTGAVTCFSTDTSYAWVTHAKSLSRGTDDATFSPPASLASKVNGQLIGVGVAESGSARTWTQRFLLEGGRA</sequence>
<feature type="domain" description="Tail spike TSP1/Gp66 N-terminal" evidence="1">
    <location>
        <begin position="62"/>
        <end position="128"/>
    </location>
</feature>
<keyword evidence="3" id="KW-1185">Reference proteome</keyword>
<reference evidence="2 3" key="1">
    <citation type="submission" date="2023-06" db="EMBL/GenBank/DDBJ databases">
        <title>Genome characterization of Enterobacterales and Pseudomonas spp isolates with different phenotypes to cefepime-taniborbactam.</title>
        <authorList>
            <person name="Hernandez-Garcia M."/>
            <person name="Garcia-Castillo M."/>
            <person name="Ruiz-Garbajosa P."/>
            <person name="Canton R."/>
        </authorList>
    </citation>
    <scope>NUCLEOTIDE SEQUENCE [LARGE SCALE GENOMIC DNA]</scope>
    <source>
        <strain evidence="2 3">A003</strain>
    </source>
</reference>
<dbReference type="SUPFAM" id="SSF51126">
    <property type="entry name" value="Pectin lyase-like"/>
    <property type="match status" value="1"/>
</dbReference>
<evidence type="ECO:0000259" key="1">
    <source>
        <dbReference type="Pfam" id="PF18668"/>
    </source>
</evidence>
<dbReference type="Pfam" id="PF22424">
    <property type="entry name" value="HK620_9_C"/>
    <property type="match status" value="1"/>
</dbReference>
<dbReference type="RefSeq" id="WP_052951237.1">
    <property type="nucleotide sequence ID" value="NZ_JAUEHC010000014.1"/>
</dbReference>
<evidence type="ECO:0000313" key="2">
    <source>
        <dbReference type="EMBL" id="MEZ4052013.1"/>
    </source>
</evidence>
<dbReference type="Pfam" id="PF18668">
    <property type="entry name" value="Tail_spike_N"/>
    <property type="match status" value="1"/>
</dbReference>
<evidence type="ECO:0000313" key="3">
    <source>
        <dbReference type="Proteomes" id="UP001567731"/>
    </source>
</evidence>
<dbReference type="InterPro" id="IPR011050">
    <property type="entry name" value="Pectin_lyase_fold/virulence"/>
</dbReference>
<dbReference type="Gene3D" id="6.10.20.90">
    <property type="entry name" value="Hk620 tailspike protein, N-terminal domain-like"/>
    <property type="match status" value="1"/>
</dbReference>
<protein>
    <recommendedName>
        <fullName evidence="1">Tail spike TSP1/Gp66 N-terminal domain-containing protein</fullName>
    </recommendedName>
</protein>
<dbReference type="InterPro" id="IPR040775">
    <property type="entry name" value="Tail_spike_N"/>
</dbReference>
<proteinExistence type="predicted"/>
<dbReference type="Gene3D" id="2.160.20.10">
    <property type="entry name" value="Single-stranded right-handed beta-helix, Pectin lyase-like"/>
    <property type="match status" value="1"/>
</dbReference>
<comment type="caution">
    <text evidence="2">The sequence shown here is derived from an EMBL/GenBank/DDBJ whole genome shotgun (WGS) entry which is preliminary data.</text>
</comment>
<dbReference type="InterPro" id="IPR012334">
    <property type="entry name" value="Pectin_lyas_fold"/>
</dbReference>
<dbReference type="EMBL" id="JAUEHC010000014">
    <property type="protein sequence ID" value="MEZ4052013.1"/>
    <property type="molecule type" value="Genomic_DNA"/>
</dbReference>
<accession>A0ABV4JEN9</accession>
<dbReference type="Proteomes" id="UP001567731">
    <property type="component" value="Unassembled WGS sequence"/>
</dbReference>
<dbReference type="Gene3D" id="2.10.10.80">
    <property type="match status" value="1"/>
</dbReference>
<gene>
    <name evidence="2" type="ORF">QVM81_10525</name>
</gene>
<organism evidence="2 3">
    <name type="scientific">Enterobacter rongchengensis</name>
    <dbReference type="NCBI Taxonomy" id="3030999"/>
    <lineage>
        <taxon>Bacteria</taxon>
        <taxon>Pseudomonadati</taxon>
        <taxon>Pseudomonadota</taxon>
        <taxon>Gammaproteobacteria</taxon>
        <taxon>Enterobacterales</taxon>
        <taxon>Enterobacteriaceae</taxon>
        <taxon>Enterobacter</taxon>
    </lineage>
</organism>
<name>A0ABV4JEN9_9ENTR</name>
<dbReference type="Gene3D" id="2.40.30.250">
    <property type="match status" value="1"/>
</dbReference>